<dbReference type="STRING" id="1075402.AN216_13335"/>
<keyword evidence="4" id="KW-1185">Reference proteome</keyword>
<dbReference type="InterPro" id="IPR005149">
    <property type="entry name" value="Tscrpt_reg_PadR_N"/>
</dbReference>
<evidence type="ECO:0000259" key="2">
    <source>
        <dbReference type="Pfam" id="PF10400"/>
    </source>
</evidence>
<dbReference type="SUPFAM" id="SSF46785">
    <property type="entry name" value="Winged helix' DNA-binding domain"/>
    <property type="match status" value="1"/>
</dbReference>
<comment type="caution">
    <text evidence="3">The sequence shown here is derived from an EMBL/GenBank/DDBJ whole genome shotgun (WGS) entry which is preliminary data.</text>
</comment>
<dbReference type="EMBL" id="LJGU01000125">
    <property type="protein sequence ID" value="OEV03024.1"/>
    <property type="molecule type" value="Genomic_DNA"/>
</dbReference>
<evidence type="ECO:0000313" key="3">
    <source>
        <dbReference type="EMBL" id="OEV03024.1"/>
    </source>
</evidence>
<dbReference type="InterPro" id="IPR036388">
    <property type="entry name" value="WH-like_DNA-bd_sf"/>
</dbReference>
<accession>A0A1E7KGQ8</accession>
<dbReference type="AlphaFoldDB" id="A0A1E7KGQ8"/>
<evidence type="ECO:0000259" key="1">
    <source>
        <dbReference type="Pfam" id="PF03551"/>
    </source>
</evidence>
<feature type="domain" description="Transcription regulator PadR N-terminal" evidence="1">
    <location>
        <begin position="5"/>
        <end position="77"/>
    </location>
</feature>
<dbReference type="Proteomes" id="UP000176101">
    <property type="component" value="Unassembled WGS sequence"/>
</dbReference>
<proteinExistence type="predicted"/>
<feature type="domain" description="Transcription regulator PadR C-terminal" evidence="2">
    <location>
        <begin position="91"/>
        <end position="167"/>
    </location>
</feature>
<dbReference type="InterPro" id="IPR018309">
    <property type="entry name" value="Tscrpt_reg_PadR_C"/>
</dbReference>
<reference evidence="3 4" key="1">
    <citation type="journal article" date="2016" name="Front. Microbiol.">
        <title>Comparative Genomics Analysis of Streptomyces Species Reveals Their Adaptation to the Marine Environment and Their Diversity at the Genomic Level.</title>
        <authorList>
            <person name="Tian X."/>
            <person name="Zhang Z."/>
            <person name="Yang T."/>
            <person name="Chen M."/>
            <person name="Li J."/>
            <person name="Chen F."/>
            <person name="Yang J."/>
            <person name="Li W."/>
            <person name="Zhang B."/>
            <person name="Zhang Z."/>
            <person name="Wu J."/>
            <person name="Zhang C."/>
            <person name="Long L."/>
            <person name="Xiao J."/>
        </authorList>
    </citation>
    <scope>NUCLEOTIDE SEQUENCE [LARGE SCALE GENOMIC DNA]</scope>
    <source>
        <strain evidence="3 4">SCSIO 02100</strain>
    </source>
</reference>
<name>A0A1E7KGQ8_9ACTN</name>
<dbReference type="Pfam" id="PF10400">
    <property type="entry name" value="Vir_act_alpha_C"/>
    <property type="match status" value="1"/>
</dbReference>
<organism evidence="3 4">
    <name type="scientific">Streptomyces oceani</name>
    <dbReference type="NCBI Taxonomy" id="1075402"/>
    <lineage>
        <taxon>Bacteria</taxon>
        <taxon>Bacillati</taxon>
        <taxon>Actinomycetota</taxon>
        <taxon>Actinomycetes</taxon>
        <taxon>Kitasatosporales</taxon>
        <taxon>Streptomycetaceae</taxon>
        <taxon>Streptomyces</taxon>
    </lineage>
</organism>
<dbReference type="PATRIC" id="fig|1075402.3.peg.1555"/>
<dbReference type="OrthoDB" id="3186544at2"/>
<evidence type="ECO:0000313" key="4">
    <source>
        <dbReference type="Proteomes" id="UP000176101"/>
    </source>
</evidence>
<dbReference type="Gene3D" id="1.10.10.10">
    <property type="entry name" value="Winged helix-like DNA-binding domain superfamily/Winged helix DNA-binding domain"/>
    <property type="match status" value="1"/>
</dbReference>
<protein>
    <submittedName>
        <fullName evidence="3">PadR family transcriptional regulator</fullName>
    </submittedName>
</protein>
<gene>
    <name evidence="3" type="ORF">AN216_13335</name>
</gene>
<dbReference type="Pfam" id="PF03551">
    <property type="entry name" value="PadR"/>
    <property type="match status" value="1"/>
</dbReference>
<sequence>MRLPLLALLTQGPAHGYELKQHLESLLGAAYPQPNIGQIYITLGRLEKSGLILGEDVEQEGRPNKRSYRLTDAGREAVLGWFEDTTVEPRVRDEFFMKLALATRTDMADRAELINKQRRQYLNTMRGLSRISTSDSDNRIAQLLVEGAILHLQADLDWLERCQEELDDS</sequence>
<dbReference type="RefSeq" id="WP_070196880.1">
    <property type="nucleotide sequence ID" value="NZ_LJGU01000125.1"/>
</dbReference>
<dbReference type="PANTHER" id="PTHR43252">
    <property type="entry name" value="TRANSCRIPTIONAL REGULATOR YQJI"/>
    <property type="match status" value="1"/>
</dbReference>
<dbReference type="InterPro" id="IPR036390">
    <property type="entry name" value="WH_DNA-bd_sf"/>
</dbReference>
<dbReference type="PANTHER" id="PTHR43252:SF6">
    <property type="entry name" value="NEGATIVE TRANSCRIPTION REGULATOR PADR"/>
    <property type="match status" value="1"/>
</dbReference>